<evidence type="ECO:0000313" key="2">
    <source>
        <dbReference type="Proteomes" id="UP000026960"/>
    </source>
</evidence>
<evidence type="ECO:0000313" key="1">
    <source>
        <dbReference type="EnsemblPlants" id="OBART07G16800.1"/>
    </source>
</evidence>
<name>A0A0D3GRT7_9ORYZ</name>
<sequence>MAVAAVPMLPPTRRCRELLSPCSLADDVTVACLQLLRIVPAQVNDFDCTACLAVLLSRQDGDQI</sequence>
<dbReference type="HOGENOM" id="CLU_2871192_0_0_1"/>
<reference evidence="1" key="2">
    <citation type="submission" date="2015-03" db="UniProtKB">
        <authorList>
            <consortium name="EnsemblPlants"/>
        </authorList>
    </citation>
    <scope>IDENTIFICATION</scope>
</reference>
<dbReference type="AlphaFoldDB" id="A0A0D3GRT7"/>
<dbReference type="PaxDb" id="65489-OBART07G16800.1"/>
<keyword evidence="2" id="KW-1185">Reference proteome</keyword>
<protein>
    <submittedName>
        <fullName evidence="1">Uncharacterized protein</fullName>
    </submittedName>
</protein>
<accession>A0A0D3GRT7</accession>
<dbReference type="Gramene" id="OBART07G16800.1">
    <property type="protein sequence ID" value="OBART07G16800.1"/>
    <property type="gene ID" value="OBART07G16800"/>
</dbReference>
<dbReference type="Proteomes" id="UP000026960">
    <property type="component" value="Chromosome 7"/>
</dbReference>
<dbReference type="EnsemblPlants" id="OBART07G16800.1">
    <property type="protein sequence ID" value="OBART07G16800.1"/>
    <property type="gene ID" value="OBART07G16800"/>
</dbReference>
<organism evidence="1">
    <name type="scientific">Oryza barthii</name>
    <dbReference type="NCBI Taxonomy" id="65489"/>
    <lineage>
        <taxon>Eukaryota</taxon>
        <taxon>Viridiplantae</taxon>
        <taxon>Streptophyta</taxon>
        <taxon>Embryophyta</taxon>
        <taxon>Tracheophyta</taxon>
        <taxon>Spermatophyta</taxon>
        <taxon>Magnoliopsida</taxon>
        <taxon>Liliopsida</taxon>
        <taxon>Poales</taxon>
        <taxon>Poaceae</taxon>
        <taxon>BOP clade</taxon>
        <taxon>Oryzoideae</taxon>
        <taxon>Oryzeae</taxon>
        <taxon>Oryzinae</taxon>
        <taxon>Oryza</taxon>
    </lineage>
</organism>
<proteinExistence type="predicted"/>
<reference evidence="1" key="1">
    <citation type="journal article" date="2009" name="Rice">
        <title>De Novo Next Generation Sequencing of Plant Genomes.</title>
        <authorList>
            <person name="Rounsley S."/>
            <person name="Marri P.R."/>
            <person name="Yu Y."/>
            <person name="He R."/>
            <person name="Sisneros N."/>
            <person name="Goicoechea J.L."/>
            <person name="Lee S.J."/>
            <person name="Angelova A."/>
            <person name="Kudrna D."/>
            <person name="Luo M."/>
            <person name="Affourtit J."/>
            <person name="Desany B."/>
            <person name="Knight J."/>
            <person name="Niazi F."/>
            <person name="Egholm M."/>
            <person name="Wing R.A."/>
        </authorList>
    </citation>
    <scope>NUCLEOTIDE SEQUENCE [LARGE SCALE GENOMIC DNA]</scope>
    <source>
        <strain evidence="1">cv. IRGC 105608</strain>
    </source>
</reference>